<evidence type="ECO:0000256" key="1">
    <source>
        <dbReference type="SAM" id="SignalP"/>
    </source>
</evidence>
<proteinExistence type="predicted"/>
<dbReference type="AlphaFoldDB" id="A0A7C9CXR5"/>
<keyword evidence="1" id="KW-0732">Signal</keyword>
<sequence length="140" mass="16354">MINSVIVIMFIFILMMEAVVETQIFRFLDVILSQVESFIICYVSGFMRENLYTSPVKPMLLAGMNSLGCSCNSNLRHQDNPIFYRHLWMSTTKWHKRARQQDNTEEGYQNIALACSEVHRDNDTVNQNMHSNRKFIKLQG</sequence>
<feature type="chain" id="PRO_5028288048" evidence="1">
    <location>
        <begin position="23"/>
        <end position="140"/>
    </location>
</feature>
<dbReference type="EMBL" id="GISG01049564">
    <property type="protein sequence ID" value="MBA4624948.1"/>
    <property type="molecule type" value="Transcribed_RNA"/>
</dbReference>
<accession>A0A7C9CXR5</accession>
<reference evidence="2" key="2">
    <citation type="submission" date="2020-07" db="EMBL/GenBank/DDBJ databases">
        <authorList>
            <person name="Vera ALvarez R."/>
            <person name="Arias-Moreno D.M."/>
            <person name="Jimenez-Jacinto V."/>
            <person name="Jimenez-Bremont J.F."/>
            <person name="Swaminathan K."/>
            <person name="Moose S.P."/>
            <person name="Guerrero-Gonzalez M.L."/>
            <person name="Marino-Ramirez L."/>
            <person name="Landsman D."/>
            <person name="Rodriguez-Kessler M."/>
            <person name="Delgado-Sanchez P."/>
        </authorList>
    </citation>
    <scope>NUCLEOTIDE SEQUENCE</scope>
    <source>
        <tissue evidence="2">Cladode</tissue>
    </source>
</reference>
<name>A0A7C9CXR5_OPUST</name>
<feature type="signal peptide" evidence="1">
    <location>
        <begin position="1"/>
        <end position="22"/>
    </location>
</feature>
<organism evidence="2">
    <name type="scientific">Opuntia streptacantha</name>
    <name type="common">Prickly pear cactus</name>
    <name type="synonym">Opuntia cardona</name>
    <dbReference type="NCBI Taxonomy" id="393608"/>
    <lineage>
        <taxon>Eukaryota</taxon>
        <taxon>Viridiplantae</taxon>
        <taxon>Streptophyta</taxon>
        <taxon>Embryophyta</taxon>
        <taxon>Tracheophyta</taxon>
        <taxon>Spermatophyta</taxon>
        <taxon>Magnoliopsida</taxon>
        <taxon>eudicotyledons</taxon>
        <taxon>Gunneridae</taxon>
        <taxon>Pentapetalae</taxon>
        <taxon>Caryophyllales</taxon>
        <taxon>Cactineae</taxon>
        <taxon>Cactaceae</taxon>
        <taxon>Opuntioideae</taxon>
        <taxon>Opuntia</taxon>
    </lineage>
</organism>
<protein>
    <submittedName>
        <fullName evidence="2">Uncharacterized protein</fullName>
    </submittedName>
</protein>
<evidence type="ECO:0000313" key="2">
    <source>
        <dbReference type="EMBL" id="MBA4624948.1"/>
    </source>
</evidence>
<reference evidence="2" key="1">
    <citation type="journal article" date="2013" name="J. Plant Res.">
        <title>Effect of fungi and light on seed germination of three Opuntia species from semiarid lands of central Mexico.</title>
        <authorList>
            <person name="Delgado-Sanchez P."/>
            <person name="Jimenez-Bremont J.F."/>
            <person name="Guerrero-Gonzalez Mde L."/>
            <person name="Flores J."/>
        </authorList>
    </citation>
    <scope>NUCLEOTIDE SEQUENCE</scope>
    <source>
        <tissue evidence="2">Cladode</tissue>
    </source>
</reference>